<name>A0A7J5TXK3_9BACT</name>
<gene>
    <name evidence="1" type="ORF">F5984_17300</name>
</gene>
<proteinExistence type="predicted"/>
<organism evidence="1 2">
    <name type="scientific">Rudanella paleaurantiibacter</name>
    <dbReference type="NCBI Taxonomy" id="2614655"/>
    <lineage>
        <taxon>Bacteria</taxon>
        <taxon>Pseudomonadati</taxon>
        <taxon>Bacteroidota</taxon>
        <taxon>Cytophagia</taxon>
        <taxon>Cytophagales</taxon>
        <taxon>Cytophagaceae</taxon>
        <taxon>Rudanella</taxon>
    </lineage>
</organism>
<protein>
    <submittedName>
        <fullName evidence="1">Gluconate 2-dehydrogenase subunit 3 family protein</fullName>
    </submittedName>
</protein>
<reference evidence="1 2" key="1">
    <citation type="submission" date="2019-10" db="EMBL/GenBank/DDBJ databases">
        <title>Rudanella paleaurantiibacter sp. nov., isolated from sludge.</title>
        <authorList>
            <person name="Xu S.Q."/>
        </authorList>
    </citation>
    <scope>NUCLEOTIDE SEQUENCE [LARGE SCALE GENOMIC DNA]</scope>
    <source>
        <strain evidence="1 2">HX-22-17</strain>
    </source>
</reference>
<dbReference type="InterPro" id="IPR027056">
    <property type="entry name" value="Gluconate_2DH_su3"/>
</dbReference>
<dbReference type="RefSeq" id="WP_152125455.1">
    <property type="nucleotide sequence ID" value="NZ_WELI01000006.1"/>
</dbReference>
<dbReference type="Pfam" id="PF13618">
    <property type="entry name" value="Gluconate_2-dh3"/>
    <property type="match status" value="1"/>
</dbReference>
<dbReference type="EMBL" id="WELI01000006">
    <property type="protein sequence ID" value="KAB7729375.1"/>
    <property type="molecule type" value="Genomic_DNA"/>
</dbReference>
<evidence type="ECO:0000313" key="1">
    <source>
        <dbReference type="EMBL" id="KAB7729375.1"/>
    </source>
</evidence>
<evidence type="ECO:0000313" key="2">
    <source>
        <dbReference type="Proteomes" id="UP000488299"/>
    </source>
</evidence>
<dbReference type="Proteomes" id="UP000488299">
    <property type="component" value="Unassembled WGS sequence"/>
</dbReference>
<comment type="caution">
    <text evidence="1">The sequence shown here is derived from an EMBL/GenBank/DDBJ whole genome shotgun (WGS) entry which is preliminary data.</text>
</comment>
<accession>A0A7J5TXK3</accession>
<dbReference type="AlphaFoldDB" id="A0A7J5TXK3"/>
<sequence length="181" mass="20190">MQHQNPPYSVLDLLGTDRVTPATRKALLTRLSEPPVTNPQFFTEAEFGRLQRVCARLMPQAETDSIDLAGPIDGRLAGKNTNGWRYDDLPNDGDAYRLFLAGIDQTAQVLFNLSFDTITPDEQDAVLRAVQQGEPSGDLWVGFAADRFFEELLAEVVEVYYSHPVAQQRIGYTGMADQRVV</sequence>
<keyword evidence="2" id="KW-1185">Reference proteome</keyword>